<reference evidence="1 2" key="1">
    <citation type="submission" date="2020-11" db="EMBL/GenBank/DDBJ databases">
        <title>Indigenous Rhizobia Nodulating Common beans in Western Kenya.</title>
        <authorList>
            <person name="Wekesa C.S."/>
            <person name="Oelmueller R."/>
            <person name="Furch A.C."/>
        </authorList>
    </citation>
    <scope>NUCLEOTIDE SEQUENCE [LARGE SCALE GENOMIC DNA]</scope>
    <source>
        <strain evidence="2">BS3</strain>
    </source>
</reference>
<protein>
    <submittedName>
        <fullName evidence="1">Uncharacterized protein</fullName>
    </submittedName>
</protein>
<sequence>MPQQAFRFTGAVVLAAPTARRRLYSTVAHFGEAYALARRNQPSSVHGCVSKSLNSKNLSPNPENGGFQRKYALSASAGAPFRRNLGENIKKSQN</sequence>
<evidence type="ECO:0000313" key="2">
    <source>
        <dbReference type="Proteomes" id="UP000540266"/>
    </source>
</evidence>
<organism evidence="1 2">
    <name type="scientific">Rhizobium phaseoli</name>
    <dbReference type="NCBI Taxonomy" id="396"/>
    <lineage>
        <taxon>Bacteria</taxon>
        <taxon>Pseudomonadati</taxon>
        <taxon>Pseudomonadota</taxon>
        <taxon>Alphaproteobacteria</taxon>
        <taxon>Hyphomicrobiales</taxon>
        <taxon>Rhizobiaceae</taxon>
        <taxon>Rhizobium/Agrobacterium group</taxon>
        <taxon>Rhizobium</taxon>
    </lineage>
</organism>
<dbReference type="AlphaFoldDB" id="A0A7T0HAE4"/>
<dbReference type="GeneID" id="45961708"/>
<name>A0A7T0HAE4_9HYPH</name>
<dbReference type="RefSeq" id="WP_012484158.1">
    <property type="nucleotide sequence ID" value="NZ_CP013532.1"/>
</dbReference>
<accession>A0A7T0HAE4</accession>
<proteinExistence type="predicted"/>
<gene>
    <name evidence="1" type="ORF">HER27_006715</name>
</gene>
<dbReference type="Proteomes" id="UP000540266">
    <property type="component" value="Chromosome"/>
</dbReference>
<evidence type="ECO:0000313" key="1">
    <source>
        <dbReference type="EMBL" id="QPK10242.1"/>
    </source>
</evidence>
<dbReference type="EMBL" id="CP064931">
    <property type="protein sequence ID" value="QPK10242.1"/>
    <property type="molecule type" value="Genomic_DNA"/>
</dbReference>